<evidence type="ECO:0000313" key="2">
    <source>
        <dbReference type="Proteomes" id="UP000054549"/>
    </source>
</evidence>
<reference evidence="1 2" key="1">
    <citation type="submission" date="2014-04" db="EMBL/GenBank/DDBJ databases">
        <title>Evolutionary Origins and Diversification of the Mycorrhizal Mutualists.</title>
        <authorList>
            <consortium name="DOE Joint Genome Institute"/>
            <consortium name="Mycorrhizal Genomics Consortium"/>
            <person name="Kohler A."/>
            <person name="Kuo A."/>
            <person name="Nagy L.G."/>
            <person name="Floudas D."/>
            <person name="Copeland A."/>
            <person name="Barry K.W."/>
            <person name="Cichocki N."/>
            <person name="Veneault-Fourrey C."/>
            <person name="LaButti K."/>
            <person name="Lindquist E.A."/>
            <person name="Lipzen A."/>
            <person name="Lundell T."/>
            <person name="Morin E."/>
            <person name="Murat C."/>
            <person name="Riley R."/>
            <person name="Ohm R."/>
            <person name="Sun H."/>
            <person name="Tunlid A."/>
            <person name="Henrissat B."/>
            <person name="Grigoriev I.V."/>
            <person name="Hibbett D.S."/>
            <person name="Martin F."/>
        </authorList>
    </citation>
    <scope>NUCLEOTIDE SEQUENCE [LARGE SCALE GENOMIC DNA]</scope>
    <source>
        <strain evidence="1 2">Koide BX008</strain>
    </source>
</reference>
<dbReference type="EMBL" id="KN818253">
    <property type="protein sequence ID" value="KIL64064.1"/>
    <property type="molecule type" value="Genomic_DNA"/>
</dbReference>
<dbReference type="Gene3D" id="3.90.180.10">
    <property type="entry name" value="Medium-chain alcohol dehydrogenases, catalytic domain"/>
    <property type="match status" value="1"/>
</dbReference>
<dbReference type="InParanoid" id="A0A0C2TBI4"/>
<feature type="non-terminal residue" evidence="1">
    <location>
        <position position="1"/>
    </location>
</feature>
<dbReference type="InterPro" id="IPR011032">
    <property type="entry name" value="GroES-like_sf"/>
</dbReference>
<evidence type="ECO:0000313" key="1">
    <source>
        <dbReference type="EMBL" id="KIL64064.1"/>
    </source>
</evidence>
<gene>
    <name evidence="1" type="ORF">M378DRAFT_78825</name>
</gene>
<name>A0A0C2TBI4_AMAMK</name>
<sequence>LPKHGAGDVLVKDQSAALNPLDWKIQKFGILIENYPVVLYSRWRRESWRGCIGI</sequence>
<proteinExistence type="predicted"/>
<dbReference type="OrthoDB" id="3233595at2759"/>
<accession>A0A0C2TBI4</accession>
<organism evidence="1 2">
    <name type="scientific">Amanita muscaria (strain Koide BX008)</name>
    <dbReference type="NCBI Taxonomy" id="946122"/>
    <lineage>
        <taxon>Eukaryota</taxon>
        <taxon>Fungi</taxon>
        <taxon>Dikarya</taxon>
        <taxon>Basidiomycota</taxon>
        <taxon>Agaricomycotina</taxon>
        <taxon>Agaricomycetes</taxon>
        <taxon>Agaricomycetidae</taxon>
        <taxon>Agaricales</taxon>
        <taxon>Pluteineae</taxon>
        <taxon>Amanitaceae</taxon>
        <taxon>Amanita</taxon>
    </lineage>
</organism>
<dbReference type="Proteomes" id="UP000054549">
    <property type="component" value="Unassembled WGS sequence"/>
</dbReference>
<keyword evidence="2" id="KW-1185">Reference proteome</keyword>
<dbReference type="AlphaFoldDB" id="A0A0C2TBI4"/>
<dbReference type="HOGENOM" id="CLU_3049847_0_0_1"/>
<dbReference type="SUPFAM" id="SSF50129">
    <property type="entry name" value="GroES-like"/>
    <property type="match status" value="1"/>
</dbReference>
<protein>
    <submittedName>
        <fullName evidence="1">Uncharacterized protein</fullName>
    </submittedName>
</protein>